<evidence type="ECO:0000256" key="2">
    <source>
        <dbReference type="ARBA" id="ARBA00023015"/>
    </source>
</evidence>
<evidence type="ECO:0000259" key="6">
    <source>
        <dbReference type="PROSITE" id="PS51518"/>
    </source>
</evidence>
<feature type="domain" description="SGF29 C-terminal" evidence="6">
    <location>
        <begin position="164"/>
        <end position="319"/>
    </location>
</feature>
<dbReference type="InterPro" id="IPR010750">
    <property type="entry name" value="SGF29_tudor-like_dom"/>
</dbReference>
<dbReference type="InParanoid" id="A0A0H2RT15"/>
<feature type="compositionally biased region" description="Low complexity" evidence="5">
    <location>
        <begin position="142"/>
        <end position="151"/>
    </location>
</feature>
<dbReference type="AlphaFoldDB" id="A0A0H2RT15"/>
<sequence length="319" mass="35248">MHTEIEVWSMASKKIADFRDRYNDPSSRDAIDRVNRSISAWPSMSGDDGEPMESFETVKKTYEKISKGLGKIKSTADAETKAIEEALDALSVLIAMRKAPENPIQQDKRKRNRASSPLPTPLSSTPTSITRISVPKGDRASEGSATSSGASKNDSKSKMKFYYKQFPLQAGRKVAFNPAVTASKTNSATGAEGSDQKEWILAVVTRCLNGDRNRYEVQDAEMQDDGQPGQIFTANQKALVPLADPTAPPNSLLHPASYPDFPAGHIVLALYPDTSCFYRARVTEDREKGSTKPYRLRFDDDEDQIHAVPAHWVVDFPGY</sequence>
<dbReference type="Pfam" id="PF07039">
    <property type="entry name" value="SGF29_Tudor"/>
    <property type="match status" value="1"/>
</dbReference>
<evidence type="ECO:0000256" key="5">
    <source>
        <dbReference type="SAM" id="MobiDB-lite"/>
    </source>
</evidence>
<protein>
    <recommendedName>
        <fullName evidence="6">SGF29 C-terminal domain-containing protein</fullName>
    </recommendedName>
</protein>
<comment type="subcellular location">
    <subcellularLocation>
        <location evidence="1">Nucleus</location>
    </subcellularLocation>
</comment>
<dbReference type="FunCoup" id="A0A0H2RT15">
    <property type="interactions" value="17"/>
</dbReference>
<dbReference type="Gene3D" id="2.30.30.140">
    <property type="match status" value="2"/>
</dbReference>
<dbReference type="PROSITE" id="PS51518">
    <property type="entry name" value="SGF29_C"/>
    <property type="match status" value="1"/>
</dbReference>
<dbReference type="CDD" id="cd20393">
    <property type="entry name" value="Tudor_SGF29_rpt1"/>
    <property type="match status" value="1"/>
</dbReference>
<dbReference type="PANTHER" id="PTHR21539">
    <property type="entry name" value="SAGA-ASSOCIATED FACTOR 29"/>
    <property type="match status" value="1"/>
</dbReference>
<proteinExistence type="predicted"/>
<keyword evidence="4" id="KW-0539">Nucleus</keyword>
<keyword evidence="2" id="KW-0805">Transcription regulation</keyword>
<reference evidence="7 8" key="1">
    <citation type="submission" date="2015-04" db="EMBL/GenBank/DDBJ databases">
        <title>Complete genome sequence of Schizopora paradoxa KUC8140, a cosmopolitan wood degrader in East Asia.</title>
        <authorList>
            <consortium name="DOE Joint Genome Institute"/>
            <person name="Min B."/>
            <person name="Park H."/>
            <person name="Jang Y."/>
            <person name="Kim J.-J."/>
            <person name="Kim K.H."/>
            <person name="Pangilinan J."/>
            <person name="Lipzen A."/>
            <person name="Riley R."/>
            <person name="Grigoriev I.V."/>
            <person name="Spatafora J.W."/>
            <person name="Choi I.-G."/>
        </authorList>
    </citation>
    <scope>NUCLEOTIDE SEQUENCE [LARGE SCALE GENOMIC DNA]</scope>
    <source>
        <strain evidence="7 8">KUC8140</strain>
    </source>
</reference>
<dbReference type="InterPro" id="IPR047287">
    <property type="entry name" value="Tudor_SGF29_rpt2"/>
</dbReference>
<evidence type="ECO:0000256" key="1">
    <source>
        <dbReference type="ARBA" id="ARBA00004123"/>
    </source>
</evidence>
<evidence type="ECO:0000313" key="7">
    <source>
        <dbReference type="EMBL" id="KLO14762.1"/>
    </source>
</evidence>
<evidence type="ECO:0000313" key="8">
    <source>
        <dbReference type="Proteomes" id="UP000053477"/>
    </source>
</evidence>
<gene>
    <name evidence="7" type="ORF">SCHPADRAFT_939308</name>
</gene>
<keyword evidence="3" id="KW-0804">Transcription</keyword>
<dbReference type="EMBL" id="KQ085939">
    <property type="protein sequence ID" value="KLO14762.1"/>
    <property type="molecule type" value="Genomic_DNA"/>
</dbReference>
<feature type="compositionally biased region" description="Low complexity" evidence="5">
    <location>
        <begin position="115"/>
        <end position="133"/>
    </location>
</feature>
<dbReference type="PANTHER" id="PTHR21539:SF0">
    <property type="entry name" value="SAGA-ASSOCIATED FACTOR 29"/>
    <property type="match status" value="1"/>
</dbReference>
<evidence type="ECO:0000256" key="4">
    <source>
        <dbReference type="ARBA" id="ARBA00023242"/>
    </source>
</evidence>
<keyword evidence="8" id="KW-1185">Reference proteome</keyword>
<dbReference type="InterPro" id="IPR037802">
    <property type="entry name" value="SGF29"/>
</dbReference>
<accession>A0A0H2RT15</accession>
<dbReference type="Proteomes" id="UP000053477">
    <property type="component" value="Unassembled WGS sequence"/>
</dbReference>
<name>A0A0H2RT15_9AGAM</name>
<dbReference type="CDD" id="cd20394">
    <property type="entry name" value="Tudor_SGF29_rpt2"/>
    <property type="match status" value="1"/>
</dbReference>
<dbReference type="InterPro" id="IPR047288">
    <property type="entry name" value="Tudor_SGF29_rpt1"/>
</dbReference>
<dbReference type="GO" id="GO:0005634">
    <property type="term" value="C:nucleus"/>
    <property type="evidence" value="ECO:0007669"/>
    <property type="project" value="UniProtKB-SubCell"/>
</dbReference>
<dbReference type="GO" id="GO:0000124">
    <property type="term" value="C:SAGA complex"/>
    <property type="evidence" value="ECO:0007669"/>
    <property type="project" value="InterPro"/>
</dbReference>
<evidence type="ECO:0000256" key="3">
    <source>
        <dbReference type="ARBA" id="ARBA00023163"/>
    </source>
</evidence>
<dbReference type="STRING" id="27342.A0A0H2RT15"/>
<organism evidence="7 8">
    <name type="scientific">Schizopora paradoxa</name>
    <dbReference type="NCBI Taxonomy" id="27342"/>
    <lineage>
        <taxon>Eukaryota</taxon>
        <taxon>Fungi</taxon>
        <taxon>Dikarya</taxon>
        <taxon>Basidiomycota</taxon>
        <taxon>Agaricomycotina</taxon>
        <taxon>Agaricomycetes</taxon>
        <taxon>Hymenochaetales</taxon>
        <taxon>Schizoporaceae</taxon>
        <taxon>Schizopora</taxon>
    </lineage>
</organism>
<dbReference type="OrthoDB" id="10265994at2759"/>
<feature type="region of interest" description="Disordered" evidence="5">
    <location>
        <begin position="100"/>
        <end position="155"/>
    </location>
</feature>